<dbReference type="InterPro" id="IPR013087">
    <property type="entry name" value="Znf_C2H2_type"/>
</dbReference>
<protein>
    <submittedName>
        <fullName evidence="4">Gastrula zinc finger protein XlCGF58.1</fullName>
    </submittedName>
</protein>
<dbReference type="GO" id="GO:0008270">
    <property type="term" value="F:zinc ion binding"/>
    <property type="evidence" value="ECO:0007669"/>
    <property type="project" value="UniProtKB-KW"/>
</dbReference>
<comment type="caution">
    <text evidence="4">The sequence shown here is derived from an EMBL/GenBank/DDBJ whole genome shotgun (WGS) entry which is preliminary data.</text>
</comment>
<organism evidence="4 5">
    <name type="scientific">Orchesella cincta</name>
    <name type="common">Springtail</name>
    <name type="synonym">Podura cincta</name>
    <dbReference type="NCBI Taxonomy" id="48709"/>
    <lineage>
        <taxon>Eukaryota</taxon>
        <taxon>Metazoa</taxon>
        <taxon>Ecdysozoa</taxon>
        <taxon>Arthropoda</taxon>
        <taxon>Hexapoda</taxon>
        <taxon>Collembola</taxon>
        <taxon>Entomobryomorpha</taxon>
        <taxon>Entomobryoidea</taxon>
        <taxon>Orchesellidae</taxon>
        <taxon>Orchesellinae</taxon>
        <taxon>Orchesella</taxon>
    </lineage>
</organism>
<proteinExistence type="predicted"/>
<keyword evidence="1" id="KW-0863">Zinc-finger</keyword>
<evidence type="ECO:0000313" key="4">
    <source>
        <dbReference type="EMBL" id="ODM93061.1"/>
    </source>
</evidence>
<feature type="compositionally biased region" description="Basic and acidic residues" evidence="2">
    <location>
        <begin position="7"/>
        <end position="19"/>
    </location>
</feature>
<name>A0A1D2MJH0_ORCCI</name>
<feature type="region of interest" description="Disordered" evidence="2">
    <location>
        <begin position="1"/>
        <end position="47"/>
    </location>
</feature>
<dbReference type="EMBL" id="LJIJ01001085">
    <property type="protein sequence ID" value="ODM93061.1"/>
    <property type="molecule type" value="Genomic_DNA"/>
</dbReference>
<accession>A0A1D2MJH0</accession>
<feature type="compositionally biased region" description="Polar residues" evidence="2">
    <location>
        <begin position="20"/>
        <end position="29"/>
    </location>
</feature>
<dbReference type="AlphaFoldDB" id="A0A1D2MJH0"/>
<dbReference type="STRING" id="48709.A0A1D2MJH0"/>
<dbReference type="PROSITE" id="PS00028">
    <property type="entry name" value="ZINC_FINGER_C2H2_1"/>
    <property type="match status" value="1"/>
</dbReference>
<dbReference type="Proteomes" id="UP000094527">
    <property type="component" value="Unassembled WGS sequence"/>
</dbReference>
<evidence type="ECO:0000259" key="3">
    <source>
        <dbReference type="PROSITE" id="PS50157"/>
    </source>
</evidence>
<dbReference type="SMART" id="SM00355">
    <property type="entry name" value="ZnF_C2H2"/>
    <property type="match status" value="3"/>
</dbReference>
<evidence type="ECO:0000256" key="1">
    <source>
        <dbReference type="PROSITE-ProRule" id="PRU00042"/>
    </source>
</evidence>
<evidence type="ECO:0000313" key="5">
    <source>
        <dbReference type="Proteomes" id="UP000094527"/>
    </source>
</evidence>
<sequence length="212" mass="24193">MKYTPIVRKESHLAEKNRNEVTSQPATRSKATKSRQTDNATSPSHKCSECNFTASTQKELESHLELHQPGSKSERCKSCGWVLKKGMARWHMKQHHPEKCPGGAQRKKAPFRYLTCVECGHKFCAAKKLRQHMKLHNDGEGESCLDCGWLVKSERINFHFRDWHPEEGSAASELRKRTEKYPVLVRPSAYKVKNTQMKAPNLDNAHSAAEDP</sequence>
<keyword evidence="1" id="KW-0862">Zinc</keyword>
<keyword evidence="1" id="KW-0479">Metal-binding</keyword>
<dbReference type="OrthoDB" id="6077919at2759"/>
<feature type="region of interest" description="Disordered" evidence="2">
    <location>
        <begin position="192"/>
        <end position="212"/>
    </location>
</feature>
<evidence type="ECO:0000256" key="2">
    <source>
        <dbReference type="SAM" id="MobiDB-lite"/>
    </source>
</evidence>
<dbReference type="PROSITE" id="PS50157">
    <property type="entry name" value="ZINC_FINGER_C2H2_2"/>
    <property type="match status" value="1"/>
</dbReference>
<gene>
    <name evidence="4" type="ORF">Ocin01_13619</name>
</gene>
<dbReference type="Gene3D" id="3.30.160.60">
    <property type="entry name" value="Classic Zinc Finger"/>
    <property type="match status" value="2"/>
</dbReference>
<feature type="compositionally biased region" description="Polar residues" evidence="2">
    <location>
        <begin position="37"/>
        <end position="47"/>
    </location>
</feature>
<feature type="domain" description="C2H2-type" evidence="3">
    <location>
        <begin position="114"/>
        <end position="141"/>
    </location>
</feature>
<reference evidence="4 5" key="1">
    <citation type="journal article" date="2016" name="Genome Biol. Evol.">
        <title>Gene Family Evolution Reflects Adaptation to Soil Environmental Stressors in the Genome of the Collembolan Orchesella cincta.</title>
        <authorList>
            <person name="Faddeeva-Vakhrusheva A."/>
            <person name="Derks M.F."/>
            <person name="Anvar S.Y."/>
            <person name="Agamennone V."/>
            <person name="Suring W."/>
            <person name="Smit S."/>
            <person name="van Straalen N.M."/>
            <person name="Roelofs D."/>
        </authorList>
    </citation>
    <scope>NUCLEOTIDE SEQUENCE [LARGE SCALE GENOMIC DNA]</scope>
    <source>
        <tissue evidence="4">Mixed pool</tissue>
    </source>
</reference>
<keyword evidence="5" id="KW-1185">Reference proteome</keyword>